<dbReference type="SMART" id="SM00530">
    <property type="entry name" value="HTH_XRE"/>
    <property type="match status" value="1"/>
</dbReference>
<dbReference type="RefSeq" id="WP_226826410.1">
    <property type="nucleotide sequence ID" value="NZ_BAABYW010000003.1"/>
</dbReference>
<evidence type="ECO:0000256" key="1">
    <source>
        <dbReference type="ARBA" id="ARBA00023125"/>
    </source>
</evidence>
<dbReference type="SUPFAM" id="SSF47413">
    <property type="entry name" value="lambda repressor-like DNA-binding domains"/>
    <property type="match status" value="1"/>
</dbReference>
<dbReference type="InterPro" id="IPR050807">
    <property type="entry name" value="TransReg_Diox_bact_type"/>
</dbReference>
<organism evidence="3 4">
    <name type="scientific">Blautia hominis</name>
    <dbReference type="NCBI Taxonomy" id="2025493"/>
    <lineage>
        <taxon>Bacteria</taxon>
        <taxon>Bacillati</taxon>
        <taxon>Bacillota</taxon>
        <taxon>Clostridia</taxon>
        <taxon>Lachnospirales</taxon>
        <taxon>Lachnospiraceae</taxon>
        <taxon>Blautia</taxon>
    </lineage>
</organism>
<comment type="caution">
    <text evidence="3">The sequence shown here is derived from an EMBL/GenBank/DDBJ whole genome shotgun (WGS) entry which is preliminary data.</text>
</comment>
<reference evidence="3 4" key="1">
    <citation type="submission" date="2024-04" db="EMBL/GenBank/DDBJ databases">
        <title>Defined microbial consortia suppress multidrug-resistant proinflammatory Enterobacteriaceae via ecological control.</title>
        <authorList>
            <person name="Furuichi M."/>
            <person name="Kawaguchi T."/>
            <person name="Pust M."/>
            <person name="Yasuma K."/>
            <person name="Plichta D."/>
            <person name="Hasegawa N."/>
            <person name="Ohya T."/>
            <person name="Bhattarai S."/>
            <person name="Sasajima S."/>
            <person name="Aoto Y."/>
            <person name="Tuganbaev T."/>
            <person name="Yaginuma M."/>
            <person name="Ueda M."/>
            <person name="Okahashi N."/>
            <person name="Amafuji K."/>
            <person name="Kiridooshi Y."/>
            <person name="Sugita K."/>
            <person name="Strazar M."/>
            <person name="Skelly A."/>
            <person name="Suda W."/>
            <person name="Hattori M."/>
            <person name="Nakamoto N."/>
            <person name="Caballero S."/>
            <person name="Norman J."/>
            <person name="Olle B."/>
            <person name="Tanoue T."/>
            <person name="Arita M."/>
            <person name="Bucci V."/>
            <person name="Atarashi K."/>
            <person name="Xavier R."/>
            <person name="Honda K."/>
        </authorList>
    </citation>
    <scope>NUCLEOTIDE SEQUENCE [LARGE SCALE GENOMIC DNA]</scope>
    <source>
        <strain evidence="4">k04-0078-D8-1</strain>
    </source>
</reference>
<feature type="domain" description="HTH cro/C1-type" evidence="2">
    <location>
        <begin position="11"/>
        <end position="65"/>
    </location>
</feature>
<keyword evidence="4" id="KW-1185">Reference proteome</keyword>
<dbReference type="EMBL" id="BAABYW010000003">
    <property type="protein sequence ID" value="GAA6412032.1"/>
    <property type="molecule type" value="Genomic_DNA"/>
</dbReference>
<dbReference type="CDD" id="cd00093">
    <property type="entry name" value="HTH_XRE"/>
    <property type="match status" value="1"/>
</dbReference>
<dbReference type="PANTHER" id="PTHR46797">
    <property type="entry name" value="HTH-TYPE TRANSCRIPTIONAL REGULATOR"/>
    <property type="match status" value="1"/>
</dbReference>
<dbReference type="PANTHER" id="PTHR46797:SF1">
    <property type="entry name" value="METHYLPHOSPHONATE SYNTHASE"/>
    <property type="match status" value="1"/>
</dbReference>
<dbReference type="Proteomes" id="UP001600943">
    <property type="component" value="Unassembled WGS sequence"/>
</dbReference>
<evidence type="ECO:0000259" key="2">
    <source>
        <dbReference type="PROSITE" id="PS50943"/>
    </source>
</evidence>
<proteinExistence type="predicted"/>
<name>A0ABQ0BKP6_9FIRM</name>
<sequence length="114" mass="12844">MNYTKSLGNLVKAARLKSGLTQAELAHEMGLGLRTVADIENYEANPRFDTLCRVISYLNLPVDSIFYSEGQSEKENILRKIIHQELSDFSENDLNVALEVLEGLRKGLHPQDPK</sequence>
<evidence type="ECO:0000313" key="4">
    <source>
        <dbReference type="Proteomes" id="UP001600943"/>
    </source>
</evidence>
<gene>
    <name evidence="3" type="ORF">K040078D81_61490</name>
</gene>
<dbReference type="InterPro" id="IPR010982">
    <property type="entry name" value="Lambda_DNA-bd_dom_sf"/>
</dbReference>
<dbReference type="Pfam" id="PF01381">
    <property type="entry name" value="HTH_3"/>
    <property type="match status" value="1"/>
</dbReference>
<accession>A0ABQ0BKP6</accession>
<dbReference type="InterPro" id="IPR001387">
    <property type="entry name" value="Cro/C1-type_HTH"/>
</dbReference>
<keyword evidence="1" id="KW-0238">DNA-binding</keyword>
<dbReference type="PROSITE" id="PS50943">
    <property type="entry name" value="HTH_CROC1"/>
    <property type="match status" value="1"/>
</dbReference>
<dbReference type="Gene3D" id="1.10.260.40">
    <property type="entry name" value="lambda repressor-like DNA-binding domains"/>
    <property type="match status" value="1"/>
</dbReference>
<protein>
    <recommendedName>
        <fullName evidence="2">HTH cro/C1-type domain-containing protein</fullName>
    </recommendedName>
</protein>
<evidence type="ECO:0000313" key="3">
    <source>
        <dbReference type="EMBL" id="GAA6412032.1"/>
    </source>
</evidence>